<dbReference type="Proteomes" id="UP001151071">
    <property type="component" value="Unassembled WGS sequence"/>
</dbReference>
<organism evidence="2 3">
    <name type="scientific">Brevibacillus thermoruber</name>
    <dbReference type="NCBI Taxonomy" id="33942"/>
    <lineage>
        <taxon>Bacteria</taxon>
        <taxon>Bacillati</taxon>
        <taxon>Bacillota</taxon>
        <taxon>Bacilli</taxon>
        <taxon>Bacillales</taxon>
        <taxon>Paenibacillaceae</taxon>
        <taxon>Brevibacillus</taxon>
    </lineage>
</organism>
<name>A0A9X3TRR3_9BACL</name>
<dbReference type="RefSeq" id="WP_029099823.1">
    <property type="nucleotide sequence ID" value="NZ_JAPYYP010000016.1"/>
</dbReference>
<dbReference type="EMBL" id="JAPYYP010000016">
    <property type="protein sequence ID" value="MDA5109347.1"/>
    <property type="molecule type" value="Genomic_DNA"/>
</dbReference>
<accession>A0A9X3TRR3</accession>
<keyword evidence="3" id="KW-1185">Reference proteome</keyword>
<gene>
    <name evidence="2" type="ORF">O3V59_13330</name>
</gene>
<dbReference type="Gene3D" id="1.10.1660.10">
    <property type="match status" value="1"/>
</dbReference>
<dbReference type="GO" id="GO:0003677">
    <property type="term" value="F:DNA binding"/>
    <property type="evidence" value="ECO:0007669"/>
    <property type="project" value="InterPro"/>
</dbReference>
<dbReference type="AlphaFoldDB" id="A0A9X3TRR3"/>
<protein>
    <submittedName>
        <fullName evidence="2">MerR family transcriptional regulator</fullName>
    </submittedName>
</protein>
<reference evidence="2" key="1">
    <citation type="submission" date="2022-12" db="EMBL/GenBank/DDBJ databases">
        <title>Draft genome sequence of the thermophilic strain Brevibacillus thermoruber HT42, isolated from Los Humeros, Puebla, Mexico, with biotechnological potential.</title>
        <authorList>
            <person name="Lara Sanchez J."/>
            <person name="Solis Palacios R."/>
            <person name="Bustos Baena A.S."/>
            <person name="Ruz Baez A.E."/>
            <person name="Espinosa Luna G."/>
            <person name="Oliart Ros R.M."/>
        </authorList>
    </citation>
    <scope>NUCLEOTIDE SEQUENCE</scope>
    <source>
        <strain evidence="2">HT42</strain>
    </source>
</reference>
<dbReference type="InterPro" id="IPR000551">
    <property type="entry name" value="MerR-type_HTH_dom"/>
</dbReference>
<dbReference type="GO" id="GO:0006355">
    <property type="term" value="P:regulation of DNA-templated transcription"/>
    <property type="evidence" value="ECO:0007669"/>
    <property type="project" value="InterPro"/>
</dbReference>
<dbReference type="InterPro" id="IPR009061">
    <property type="entry name" value="DNA-bd_dom_put_sf"/>
</dbReference>
<evidence type="ECO:0000313" key="3">
    <source>
        <dbReference type="Proteomes" id="UP001151071"/>
    </source>
</evidence>
<dbReference type="SUPFAM" id="SSF46955">
    <property type="entry name" value="Putative DNA-binding domain"/>
    <property type="match status" value="1"/>
</dbReference>
<sequence>MDVQVWMASKEVADRLDVHVRTLRNWLEMFVPAQERQKNPQGHYLISETGFSLLKEVKHRKDEGSYSLRDIQRQLIEEGRIPADMLVDEETAAAQEQLVSVTGPKAAGLREMELTVQEMMLQFQHELAQLSSLNQLQSTILQKIADIEEMQESLRLEMRRVTFEMDLMQQRLTRRKERFERHQPRWSLNPFRWFTRSDRGATAGN</sequence>
<comment type="caution">
    <text evidence="2">The sequence shown here is derived from an EMBL/GenBank/DDBJ whole genome shotgun (WGS) entry which is preliminary data.</text>
</comment>
<evidence type="ECO:0000313" key="2">
    <source>
        <dbReference type="EMBL" id="MDA5109347.1"/>
    </source>
</evidence>
<evidence type="ECO:0000259" key="1">
    <source>
        <dbReference type="Pfam" id="PF13411"/>
    </source>
</evidence>
<proteinExistence type="predicted"/>
<dbReference type="Pfam" id="PF13411">
    <property type="entry name" value="MerR_1"/>
    <property type="match status" value="1"/>
</dbReference>
<feature type="domain" description="HTH merR-type" evidence="1">
    <location>
        <begin position="7"/>
        <end position="73"/>
    </location>
</feature>